<evidence type="ECO:0000256" key="2">
    <source>
        <dbReference type="ARBA" id="ARBA00022598"/>
    </source>
</evidence>
<dbReference type="PANTHER" id="PTHR22754">
    <property type="entry name" value="DISCO-INTERACTING PROTEIN 2 DIP2 -RELATED"/>
    <property type="match status" value="1"/>
</dbReference>
<feature type="domain" description="AMP-dependent synthetase/ligase" evidence="5">
    <location>
        <begin position="11"/>
        <end position="393"/>
    </location>
</feature>
<comment type="similarity">
    <text evidence="1">Belongs to the ATP-dependent AMP-binding enzyme family.</text>
</comment>
<keyword evidence="3" id="KW-0276">Fatty acid metabolism</keyword>
<gene>
    <name evidence="7" type="ORF">ACFO0B_17060</name>
</gene>
<dbReference type="InterPro" id="IPR000873">
    <property type="entry name" value="AMP-dep_synth/lig_dom"/>
</dbReference>
<comment type="caution">
    <text evidence="7">The sequence shown here is derived from an EMBL/GenBank/DDBJ whole genome shotgun (WGS) entry which is preliminary data.</text>
</comment>
<dbReference type="Gene3D" id="3.40.50.12780">
    <property type="entry name" value="N-terminal domain of ligase-like"/>
    <property type="match status" value="1"/>
</dbReference>
<evidence type="ECO:0000313" key="7">
    <source>
        <dbReference type="EMBL" id="MFC3963705.1"/>
    </source>
</evidence>
<dbReference type="InterPro" id="IPR040097">
    <property type="entry name" value="FAAL/FAAC"/>
</dbReference>
<evidence type="ECO:0000256" key="1">
    <source>
        <dbReference type="ARBA" id="ARBA00006432"/>
    </source>
</evidence>
<organism evidence="7 8">
    <name type="scientific">Nocardia jiangsuensis</name>
    <dbReference type="NCBI Taxonomy" id="1691563"/>
    <lineage>
        <taxon>Bacteria</taxon>
        <taxon>Bacillati</taxon>
        <taxon>Actinomycetota</taxon>
        <taxon>Actinomycetes</taxon>
        <taxon>Mycobacteriales</taxon>
        <taxon>Nocardiaceae</taxon>
        <taxon>Nocardia</taxon>
    </lineage>
</organism>
<evidence type="ECO:0000313" key="8">
    <source>
        <dbReference type="Proteomes" id="UP001595696"/>
    </source>
</evidence>
<name>A0ABV8DU75_9NOCA</name>
<evidence type="ECO:0000256" key="3">
    <source>
        <dbReference type="ARBA" id="ARBA00022832"/>
    </source>
</evidence>
<evidence type="ECO:0000259" key="5">
    <source>
        <dbReference type="Pfam" id="PF00501"/>
    </source>
</evidence>
<dbReference type="Gene3D" id="3.30.300.30">
    <property type="match status" value="1"/>
</dbReference>
<dbReference type="EMBL" id="JBHSAX010000014">
    <property type="protein sequence ID" value="MFC3963705.1"/>
    <property type="molecule type" value="Genomic_DNA"/>
</dbReference>
<keyword evidence="4" id="KW-0443">Lipid metabolism</keyword>
<proteinExistence type="inferred from homology"/>
<dbReference type="InterPro" id="IPR025110">
    <property type="entry name" value="AMP-bd_C"/>
</dbReference>
<sequence>MTEHLIDRLARWSRERPNAPAYTSLRYPAPGSPDGGDYIPHTLTYAELTAAVASLAREISARTASGDRVALLTGHGNGYVLAFLACLAADRLAVPLFPVGRHPERLTGVFADATPALSLIDPGDDVSAALAGNVLVVDPSRTVECAELPPGNAPAYLQYTSGSTGAPTGIRVESENLTAAVGQLRAAIPAAGTKPIVGWLPFFHDMGLVLTLALPIWSGVPGTTLAPVDFVKRPVRWLRACSDFGAGTTGAPDFALALTAATTTERQVRHLDLTTLDAVLNGAEPIRAATLRTFTETFAPAGFRHRAHAPGYGLAEATLTVTLTPQDREPTVLEVDRAALTTGRARPASTGSAVALVGCGPPAGQRIRIVDPADGTILEPGREGEIHVSGPNVCVADAENWLHTGDLGFEHNGELYVTGRAKDLVILDGRNHHPADLEETAAAAAPEIRLVAAFGHDDGVRESLVIVAETPDADAEPAGKIRSAVARTHEVVPSTVLLVPPGEIPRTSSGKVRRGECRARFAAGELRPH</sequence>
<dbReference type="RefSeq" id="WP_378613450.1">
    <property type="nucleotide sequence ID" value="NZ_JBHSAX010000014.1"/>
</dbReference>
<keyword evidence="8" id="KW-1185">Reference proteome</keyword>
<dbReference type="InterPro" id="IPR042099">
    <property type="entry name" value="ANL_N_sf"/>
</dbReference>
<evidence type="ECO:0000256" key="4">
    <source>
        <dbReference type="ARBA" id="ARBA00023098"/>
    </source>
</evidence>
<protein>
    <submittedName>
        <fullName evidence="7">Fatty acyl-AMP ligase</fullName>
    </submittedName>
</protein>
<feature type="domain" description="AMP-binding enzyme C-terminal" evidence="6">
    <location>
        <begin position="423"/>
        <end position="527"/>
    </location>
</feature>
<keyword evidence="2 7" id="KW-0436">Ligase</keyword>
<reference evidence="8" key="1">
    <citation type="journal article" date="2019" name="Int. J. Syst. Evol. Microbiol.">
        <title>The Global Catalogue of Microorganisms (GCM) 10K type strain sequencing project: providing services to taxonomists for standard genome sequencing and annotation.</title>
        <authorList>
            <consortium name="The Broad Institute Genomics Platform"/>
            <consortium name="The Broad Institute Genome Sequencing Center for Infectious Disease"/>
            <person name="Wu L."/>
            <person name="Ma J."/>
        </authorList>
    </citation>
    <scope>NUCLEOTIDE SEQUENCE [LARGE SCALE GENOMIC DNA]</scope>
    <source>
        <strain evidence="8">CGMCC 4.7330</strain>
    </source>
</reference>
<evidence type="ECO:0000259" key="6">
    <source>
        <dbReference type="Pfam" id="PF23024"/>
    </source>
</evidence>
<dbReference type="GO" id="GO:0016874">
    <property type="term" value="F:ligase activity"/>
    <property type="evidence" value="ECO:0007669"/>
    <property type="project" value="UniProtKB-KW"/>
</dbReference>
<dbReference type="Proteomes" id="UP001595696">
    <property type="component" value="Unassembled WGS sequence"/>
</dbReference>
<dbReference type="Pfam" id="PF23024">
    <property type="entry name" value="AMP-dom_DIP2-like"/>
    <property type="match status" value="1"/>
</dbReference>
<accession>A0ABV8DU75</accession>
<dbReference type="SUPFAM" id="SSF56801">
    <property type="entry name" value="Acetyl-CoA synthetase-like"/>
    <property type="match status" value="1"/>
</dbReference>
<dbReference type="Pfam" id="PF00501">
    <property type="entry name" value="AMP-binding"/>
    <property type="match status" value="1"/>
</dbReference>
<dbReference type="InterPro" id="IPR045851">
    <property type="entry name" value="AMP-bd_C_sf"/>
</dbReference>
<dbReference type="CDD" id="cd05931">
    <property type="entry name" value="FAAL"/>
    <property type="match status" value="1"/>
</dbReference>
<dbReference type="PANTHER" id="PTHR22754:SF32">
    <property type="entry name" value="DISCO-INTERACTING PROTEIN 2"/>
    <property type="match status" value="1"/>
</dbReference>